<evidence type="ECO:0000313" key="3">
    <source>
        <dbReference type="EMBL" id="KAG6627087.1"/>
    </source>
</evidence>
<proteinExistence type="predicted"/>
<organism evidence="3 4">
    <name type="scientific">Carya illinoinensis</name>
    <name type="common">Pecan</name>
    <dbReference type="NCBI Taxonomy" id="32201"/>
    <lineage>
        <taxon>Eukaryota</taxon>
        <taxon>Viridiplantae</taxon>
        <taxon>Streptophyta</taxon>
        <taxon>Embryophyta</taxon>
        <taxon>Tracheophyta</taxon>
        <taxon>Spermatophyta</taxon>
        <taxon>Magnoliopsida</taxon>
        <taxon>eudicotyledons</taxon>
        <taxon>Gunneridae</taxon>
        <taxon>Pentapetalae</taxon>
        <taxon>rosids</taxon>
        <taxon>fabids</taxon>
        <taxon>Fagales</taxon>
        <taxon>Juglandaceae</taxon>
        <taxon>Carya</taxon>
    </lineage>
</organism>
<dbReference type="Proteomes" id="UP000811609">
    <property type="component" value="Chromosome 15"/>
</dbReference>
<keyword evidence="1" id="KW-0812">Transmembrane</keyword>
<keyword evidence="4" id="KW-1185">Reference proteome</keyword>
<feature type="transmembrane region" description="Helical" evidence="1">
    <location>
        <begin position="106"/>
        <end position="127"/>
    </location>
</feature>
<sequence length="170" mass="18266">MCGLAGLVSRAWHVHVRRTGWSCLVARMGGLAGLVSRAWHVQVRCMWGLTGPVGCAGHVRVRSTDLAGGQQADCAWQGLVWHAARCTHAWLGRLCARMAWLAARMAWLAASLACAHDLVGLAGRALAGPSHLNAWSDWPDWPGWPGWLVGRATCMVCLAGMCWTWAGAAC</sequence>
<dbReference type="EMBL" id="CM031823">
    <property type="protein sequence ID" value="KAG6627086.1"/>
    <property type="molecule type" value="Genomic_DNA"/>
</dbReference>
<protein>
    <submittedName>
        <fullName evidence="3">Uncharacterized protein</fullName>
    </submittedName>
</protein>
<feature type="transmembrane region" description="Helical" evidence="1">
    <location>
        <begin position="147"/>
        <end position="166"/>
    </location>
</feature>
<evidence type="ECO:0000313" key="4">
    <source>
        <dbReference type="Proteomes" id="UP000811609"/>
    </source>
</evidence>
<comment type="caution">
    <text evidence="3">The sequence shown here is derived from an EMBL/GenBank/DDBJ whole genome shotgun (WGS) entry which is preliminary data.</text>
</comment>
<evidence type="ECO:0000256" key="1">
    <source>
        <dbReference type="SAM" id="Phobius"/>
    </source>
</evidence>
<keyword evidence="1" id="KW-1133">Transmembrane helix</keyword>
<keyword evidence="1" id="KW-0472">Membrane</keyword>
<gene>
    <name evidence="2" type="ORF">CIPAW_15G100000</name>
    <name evidence="3" type="ORF">CIPAW_15G100100</name>
</gene>
<evidence type="ECO:0000313" key="2">
    <source>
        <dbReference type="EMBL" id="KAG6627086.1"/>
    </source>
</evidence>
<reference evidence="3" key="1">
    <citation type="submission" date="2020-12" db="EMBL/GenBank/DDBJ databases">
        <title>WGS assembly of Carya illinoinensis cv. Pawnee.</title>
        <authorList>
            <person name="Platts A."/>
            <person name="Shu S."/>
            <person name="Wright S."/>
            <person name="Barry K."/>
            <person name="Edger P."/>
            <person name="Pires J.C."/>
            <person name="Schmutz J."/>
        </authorList>
    </citation>
    <scope>NUCLEOTIDE SEQUENCE</scope>
    <source>
        <tissue evidence="3">Leaf</tissue>
    </source>
</reference>
<dbReference type="EMBL" id="CM031823">
    <property type="protein sequence ID" value="KAG6627087.1"/>
    <property type="molecule type" value="Genomic_DNA"/>
</dbReference>
<dbReference type="AlphaFoldDB" id="A0A8T1NDP5"/>
<name>A0A8T1NDP5_CARIL</name>
<accession>A0A8T1NDP5</accession>